<proteinExistence type="predicted"/>
<keyword evidence="3" id="KW-1185">Reference proteome</keyword>
<accession>A0ABS3ULF5</accession>
<keyword evidence="1" id="KW-1133">Transmembrane helix</keyword>
<feature type="transmembrane region" description="Helical" evidence="1">
    <location>
        <begin position="241"/>
        <end position="260"/>
    </location>
</feature>
<keyword evidence="1" id="KW-0472">Membrane</keyword>
<keyword evidence="1" id="KW-0812">Transmembrane</keyword>
<feature type="transmembrane region" description="Helical" evidence="1">
    <location>
        <begin position="214"/>
        <end position="234"/>
    </location>
</feature>
<evidence type="ECO:0000313" key="3">
    <source>
        <dbReference type="Proteomes" id="UP000679690"/>
    </source>
</evidence>
<gene>
    <name evidence="2" type="ORF">J5X75_13605</name>
</gene>
<comment type="caution">
    <text evidence="2">The sequence shown here is derived from an EMBL/GenBank/DDBJ whole genome shotgun (WGS) entry which is preliminary data.</text>
</comment>
<dbReference type="EMBL" id="JAGFNS010000008">
    <property type="protein sequence ID" value="MBO3738558.1"/>
    <property type="molecule type" value="Genomic_DNA"/>
</dbReference>
<evidence type="ECO:0000313" key="2">
    <source>
        <dbReference type="EMBL" id="MBO3738558.1"/>
    </source>
</evidence>
<dbReference type="RefSeq" id="WP_208467732.1">
    <property type="nucleotide sequence ID" value="NZ_JAGFNS010000008.1"/>
</dbReference>
<reference evidence="2 3" key="1">
    <citation type="submission" date="2021-03" db="EMBL/GenBank/DDBJ databases">
        <title>Actinoplanes flavus sp. nov., a novel actinomycete isolated from Coconut Palm rhizosphere soil.</title>
        <authorList>
            <person name="Luo X."/>
        </authorList>
    </citation>
    <scope>NUCLEOTIDE SEQUENCE [LARGE SCALE GENOMIC DNA]</scope>
    <source>
        <strain evidence="2 3">NEAU-H7</strain>
    </source>
</reference>
<sequence length="327" mass="35035">MSTSDWPSAAPTLERRYRRLLTAYPSHYRRRHGAEIVTTLLEMAEPGQQRPGLADSWHLIVSGLRQRLRLPRRPLAMLGAALALLAGAAFGAAAGSWAAFQTYTPLPGNGAATAVHRLTTGVPDVSPYVWTLRGHSDTGPMIMAESNLSGWQTAPARDRLAADGWRALPVAEPDRDFELTMRRDGLRLHAVTDLTRSAVWSTVSTVDTGWMRPLVVAGLLAGALTGWLTAAAVAQRRSRPAAVTAVFAFAALALPVVSIADNLTNVFHRAHLGATVHHVLVTSTYWQSGPPWLNPALTVAGLALTVGTVVVSRFSRPAGPSMREVAG</sequence>
<evidence type="ECO:0000256" key="1">
    <source>
        <dbReference type="SAM" id="Phobius"/>
    </source>
</evidence>
<feature type="transmembrane region" description="Helical" evidence="1">
    <location>
        <begin position="292"/>
        <end position="314"/>
    </location>
</feature>
<protein>
    <submittedName>
        <fullName evidence="2">Uncharacterized protein</fullName>
    </submittedName>
</protein>
<dbReference type="Proteomes" id="UP000679690">
    <property type="component" value="Unassembled WGS sequence"/>
</dbReference>
<feature type="transmembrane region" description="Helical" evidence="1">
    <location>
        <begin position="75"/>
        <end position="100"/>
    </location>
</feature>
<name>A0ABS3ULF5_9ACTN</name>
<organism evidence="2 3">
    <name type="scientific">Actinoplanes flavus</name>
    <dbReference type="NCBI Taxonomy" id="2820290"/>
    <lineage>
        <taxon>Bacteria</taxon>
        <taxon>Bacillati</taxon>
        <taxon>Actinomycetota</taxon>
        <taxon>Actinomycetes</taxon>
        <taxon>Micromonosporales</taxon>
        <taxon>Micromonosporaceae</taxon>
        <taxon>Actinoplanes</taxon>
    </lineage>
</organism>